<dbReference type="Proteomes" id="UP001530315">
    <property type="component" value="Unassembled WGS sequence"/>
</dbReference>
<organism evidence="5 6">
    <name type="scientific">Stephanodiscus triporus</name>
    <dbReference type="NCBI Taxonomy" id="2934178"/>
    <lineage>
        <taxon>Eukaryota</taxon>
        <taxon>Sar</taxon>
        <taxon>Stramenopiles</taxon>
        <taxon>Ochrophyta</taxon>
        <taxon>Bacillariophyta</taxon>
        <taxon>Coscinodiscophyceae</taxon>
        <taxon>Thalassiosirophycidae</taxon>
        <taxon>Stephanodiscales</taxon>
        <taxon>Stephanodiscaceae</taxon>
        <taxon>Stephanodiscus</taxon>
    </lineage>
</organism>
<keyword evidence="6" id="KW-1185">Reference proteome</keyword>
<sequence length="227" mass="25255">MAFDSSDVWGVADLSETKSERFTSPESLDMVHRLRRESCAVLVGRGTVERDNCTLTVRRVELGDRKSQPVRVVVDPSLTLIGGEYAILRDDLPTIIYHLKNETSKTMQSDSVTLVEIIQPDDNAGKKSLISPSNIVKDLTSRGLQHIMVEGGPTTARAFLDARVVDRAILVRAPMKFGIPLPAKMDENTFRQSGLEMIGTTRMGGDTIEYWTLNGSPWPNPHLHLWP</sequence>
<dbReference type="InterPro" id="IPR002734">
    <property type="entry name" value="RibDG_C"/>
</dbReference>
<evidence type="ECO:0000256" key="1">
    <source>
        <dbReference type="ARBA" id="ARBA00005104"/>
    </source>
</evidence>
<reference evidence="5 6" key="1">
    <citation type="submission" date="2024-10" db="EMBL/GenBank/DDBJ databases">
        <title>Updated reference genomes for cyclostephanoid diatoms.</title>
        <authorList>
            <person name="Roberts W.R."/>
            <person name="Alverson A.J."/>
        </authorList>
    </citation>
    <scope>NUCLEOTIDE SEQUENCE [LARGE SCALE GENOMIC DNA]</scope>
    <source>
        <strain evidence="5 6">AJA276-08</strain>
    </source>
</reference>
<keyword evidence="2" id="KW-0521">NADP</keyword>
<dbReference type="PANTHER" id="PTHR38011:SF7">
    <property type="entry name" value="2,5-DIAMINO-6-RIBOSYLAMINO-4(3H)-PYRIMIDINONE 5'-PHOSPHATE REDUCTASE"/>
    <property type="match status" value="1"/>
</dbReference>
<dbReference type="AlphaFoldDB" id="A0ABD3QT23"/>
<dbReference type="PANTHER" id="PTHR38011">
    <property type="entry name" value="DIHYDROFOLATE REDUCTASE FAMILY PROTEIN (AFU_ORTHOLOGUE AFUA_8G06820)"/>
    <property type="match status" value="1"/>
</dbReference>
<name>A0ABD3QT23_9STRA</name>
<comment type="pathway">
    <text evidence="1">Cofactor biosynthesis; riboflavin biosynthesis.</text>
</comment>
<evidence type="ECO:0000259" key="4">
    <source>
        <dbReference type="Pfam" id="PF01872"/>
    </source>
</evidence>
<evidence type="ECO:0000256" key="3">
    <source>
        <dbReference type="ARBA" id="ARBA00023002"/>
    </source>
</evidence>
<dbReference type="SUPFAM" id="SSF53597">
    <property type="entry name" value="Dihydrofolate reductase-like"/>
    <property type="match status" value="1"/>
</dbReference>
<dbReference type="InterPro" id="IPR024072">
    <property type="entry name" value="DHFR-like_dom_sf"/>
</dbReference>
<comment type="caution">
    <text evidence="5">The sequence shown here is derived from an EMBL/GenBank/DDBJ whole genome shotgun (WGS) entry which is preliminary data.</text>
</comment>
<feature type="domain" description="Bacterial bifunctional deaminase-reductase C-terminal" evidence="4">
    <location>
        <begin position="10"/>
        <end position="202"/>
    </location>
</feature>
<keyword evidence="3" id="KW-0560">Oxidoreductase</keyword>
<dbReference type="Gene3D" id="3.40.430.10">
    <property type="entry name" value="Dihydrofolate Reductase, subunit A"/>
    <property type="match status" value="1"/>
</dbReference>
<evidence type="ECO:0000313" key="6">
    <source>
        <dbReference type="Proteomes" id="UP001530315"/>
    </source>
</evidence>
<gene>
    <name evidence="5" type="ORF">ACHAW5_003373</name>
</gene>
<dbReference type="EMBL" id="JALLAZ020000109">
    <property type="protein sequence ID" value="KAL3803592.1"/>
    <property type="molecule type" value="Genomic_DNA"/>
</dbReference>
<dbReference type="GO" id="GO:0016491">
    <property type="term" value="F:oxidoreductase activity"/>
    <property type="evidence" value="ECO:0007669"/>
    <property type="project" value="UniProtKB-KW"/>
</dbReference>
<dbReference type="InterPro" id="IPR050765">
    <property type="entry name" value="Riboflavin_Biosynth_HTPR"/>
</dbReference>
<evidence type="ECO:0000313" key="5">
    <source>
        <dbReference type="EMBL" id="KAL3803592.1"/>
    </source>
</evidence>
<protein>
    <recommendedName>
        <fullName evidence="4">Bacterial bifunctional deaminase-reductase C-terminal domain-containing protein</fullName>
    </recommendedName>
</protein>
<dbReference type="Pfam" id="PF01872">
    <property type="entry name" value="RibD_C"/>
    <property type="match status" value="1"/>
</dbReference>
<proteinExistence type="predicted"/>
<accession>A0ABD3QT23</accession>
<evidence type="ECO:0000256" key="2">
    <source>
        <dbReference type="ARBA" id="ARBA00022857"/>
    </source>
</evidence>